<evidence type="ECO:0000256" key="2">
    <source>
        <dbReference type="SAM" id="Phobius"/>
    </source>
</evidence>
<feature type="compositionally biased region" description="Acidic residues" evidence="1">
    <location>
        <begin position="552"/>
        <end position="564"/>
    </location>
</feature>
<feature type="transmembrane region" description="Helical" evidence="2">
    <location>
        <begin position="81"/>
        <end position="101"/>
    </location>
</feature>
<feature type="transmembrane region" description="Helical" evidence="2">
    <location>
        <begin position="113"/>
        <end position="139"/>
    </location>
</feature>
<feature type="transmembrane region" description="Helical" evidence="2">
    <location>
        <begin position="339"/>
        <end position="368"/>
    </location>
</feature>
<keyword evidence="2" id="KW-0812">Transmembrane</keyword>
<keyword evidence="2" id="KW-0472">Membrane</keyword>
<evidence type="ECO:0000313" key="4">
    <source>
        <dbReference type="Proteomes" id="UP001500851"/>
    </source>
</evidence>
<evidence type="ECO:0000313" key="3">
    <source>
        <dbReference type="EMBL" id="GAA1784603.1"/>
    </source>
</evidence>
<sequence>MRSILTAIIAAIESVAVALAGGLLIAAFAMLLWGAGFGFAADPGDVGGAVAGGWLLAHFVPLHFSVSAQAALGLGLPAQALQIPFSLAPLGLTALTAVLAARSGWRFSARGGVGVAAVLGGSIGFGAVAAVAAAFAGPVLDAPRWIAIALPTTVYAISSGVPFLVRAATEPHDWWLAAARGLGRVREYLGVRSLPSFGWAIGAAIRIATASTVALLGLGAFGVAVGLIAGYVDSISLSQQLQLDPLGAILLFVLQLALLPVAVIWGATWWTGTGFAIGQGSSVSPFGTYLGPLPQLPLLGALPPEWAAIGAAAPAVVLVLGLVIGLLAAPRLAGRARGLAATVAVPVLGGILAGGAVALLSLLASGAVGPDRLSVTGPDAWAAGGFAALELGIGLLLGVLIGRREVLVRAVGELRVPDLSALPIPGRSSRAGAVADGTAEGAGASVPTTADTTRPRTSGADAAGPLDLPLPEFDAHELAASEAAFAAGTHEEQETAPLDPDGSIDPQDLLAADAEAGADPDPAEEAVPVGSGAADQATVEISDEVVAAAQDQPEEDDAPEPADLVEERAEDEHVDPLLRAFSWDARSPEGGSVPDAIEPGPEKGPRAPFQLPKGLRSRLRRDSVEDDDASPHGGDGDGVR</sequence>
<gene>
    <name evidence="3" type="ORF">GCM10009768_11840</name>
</gene>
<feature type="transmembrane region" description="Helical" evidence="2">
    <location>
        <begin position="380"/>
        <end position="401"/>
    </location>
</feature>
<accession>A0ABP4XIW1</accession>
<feature type="transmembrane region" description="Helical" evidence="2">
    <location>
        <begin position="306"/>
        <end position="327"/>
    </location>
</feature>
<feature type="transmembrane region" description="Helical" evidence="2">
    <location>
        <begin position="145"/>
        <end position="168"/>
    </location>
</feature>
<dbReference type="RefSeq" id="WP_344030496.1">
    <property type="nucleotide sequence ID" value="NZ_BAAAOB010000001.1"/>
</dbReference>
<dbReference type="InterPro" id="IPR045931">
    <property type="entry name" value="DUF6350"/>
</dbReference>
<dbReference type="EMBL" id="BAAAOB010000001">
    <property type="protein sequence ID" value="GAA1784603.1"/>
    <property type="molecule type" value="Genomic_DNA"/>
</dbReference>
<feature type="transmembrane region" description="Helical" evidence="2">
    <location>
        <begin position="189"/>
        <end position="208"/>
    </location>
</feature>
<keyword evidence="2" id="KW-1133">Transmembrane helix</keyword>
<feature type="transmembrane region" description="Helical" evidence="2">
    <location>
        <begin position="7"/>
        <end position="33"/>
    </location>
</feature>
<feature type="region of interest" description="Disordered" evidence="1">
    <location>
        <begin position="515"/>
        <end position="640"/>
    </location>
</feature>
<name>A0ABP4XIW1_9MICO</name>
<dbReference type="Proteomes" id="UP001500851">
    <property type="component" value="Unassembled WGS sequence"/>
</dbReference>
<organism evidence="3 4">
    <name type="scientific">Leucobacter iarius</name>
    <dbReference type="NCBI Taxonomy" id="333963"/>
    <lineage>
        <taxon>Bacteria</taxon>
        <taxon>Bacillati</taxon>
        <taxon>Actinomycetota</taxon>
        <taxon>Actinomycetes</taxon>
        <taxon>Micrococcales</taxon>
        <taxon>Microbacteriaceae</taxon>
        <taxon>Leucobacter</taxon>
    </lineage>
</organism>
<feature type="transmembrane region" description="Helical" evidence="2">
    <location>
        <begin position="246"/>
        <end position="267"/>
    </location>
</feature>
<feature type="region of interest" description="Disordered" evidence="1">
    <location>
        <begin position="430"/>
        <end position="469"/>
    </location>
</feature>
<dbReference type="Pfam" id="PF19877">
    <property type="entry name" value="DUF6350"/>
    <property type="match status" value="1"/>
</dbReference>
<feature type="compositionally biased region" description="Basic and acidic residues" evidence="1">
    <location>
        <begin position="565"/>
        <end position="576"/>
    </location>
</feature>
<protein>
    <submittedName>
        <fullName evidence="3">Uncharacterized protein</fullName>
    </submittedName>
</protein>
<feature type="transmembrane region" description="Helical" evidence="2">
    <location>
        <begin position="214"/>
        <end position="234"/>
    </location>
</feature>
<feature type="region of interest" description="Disordered" evidence="1">
    <location>
        <begin position="488"/>
        <end position="507"/>
    </location>
</feature>
<proteinExistence type="predicted"/>
<feature type="compositionally biased region" description="Polar residues" evidence="1">
    <location>
        <begin position="446"/>
        <end position="456"/>
    </location>
</feature>
<evidence type="ECO:0000256" key="1">
    <source>
        <dbReference type="SAM" id="MobiDB-lite"/>
    </source>
</evidence>
<keyword evidence="4" id="KW-1185">Reference proteome</keyword>
<reference evidence="4" key="1">
    <citation type="journal article" date="2019" name="Int. J. Syst. Evol. Microbiol.">
        <title>The Global Catalogue of Microorganisms (GCM) 10K type strain sequencing project: providing services to taxonomists for standard genome sequencing and annotation.</title>
        <authorList>
            <consortium name="The Broad Institute Genomics Platform"/>
            <consortium name="The Broad Institute Genome Sequencing Center for Infectious Disease"/>
            <person name="Wu L."/>
            <person name="Ma J."/>
        </authorList>
    </citation>
    <scope>NUCLEOTIDE SEQUENCE [LARGE SCALE GENOMIC DNA]</scope>
    <source>
        <strain evidence="4">JCM 14736</strain>
    </source>
</reference>
<comment type="caution">
    <text evidence="3">The sequence shown here is derived from an EMBL/GenBank/DDBJ whole genome shotgun (WGS) entry which is preliminary data.</text>
</comment>